<reference evidence="2" key="1">
    <citation type="submission" date="2021-07" db="EMBL/GenBank/DDBJ databases">
        <authorList>
            <person name="Durling M."/>
        </authorList>
    </citation>
    <scope>NUCLEOTIDE SEQUENCE</scope>
</reference>
<dbReference type="InterPro" id="IPR011009">
    <property type="entry name" value="Kinase-like_dom_sf"/>
</dbReference>
<sequence>MSVSISLPYYRHHEEIPAPLPSTPEILASKEIIKGAEEWAMRKVVGIGEHFVVKYTPSNDPIEGENLLFLERNNLHGFAPRLYAMWKEEDGTLFIVMERLRGNTLESLWPLLEETQKATILSKTQHIIKQLRAIQHQGFFVSVDRGHIPHHLFYWPKYPSHVSGPFNTESKSKPSQHSRWDFIAFQLFQFRYRDVTFVIFSSYTRYNSIATMLPLNLFTAIALLATAVTAIPLPAQQQTTSILTFPLLDRSIPPTSPSITALQKRGGVPNRQAIYNAFHHVGTKVLPAKWVPPHRQLVPGVHTTAVGKKLSSIKASINAKLGRPARKPVTEPGWGSPVKGSTSNPPSPPPLKVETPKKATLEEIPASPKAAPVGEIGSPKAAPVGEIGSPKAAPVGEIGSPKKPTKFGEIEEIGSPKAAPEVPKPKPE</sequence>
<organism evidence="2 3">
    <name type="scientific">Hymenoscyphus fraxineus</name>
    <dbReference type="NCBI Taxonomy" id="746836"/>
    <lineage>
        <taxon>Eukaryota</taxon>
        <taxon>Fungi</taxon>
        <taxon>Dikarya</taxon>
        <taxon>Ascomycota</taxon>
        <taxon>Pezizomycotina</taxon>
        <taxon>Leotiomycetes</taxon>
        <taxon>Helotiales</taxon>
        <taxon>Helotiaceae</taxon>
        <taxon>Hymenoscyphus</taxon>
    </lineage>
</organism>
<dbReference type="AlphaFoldDB" id="A0A9N9PFN2"/>
<accession>A0A9N9PFN2</accession>
<dbReference type="Proteomes" id="UP000696280">
    <property type="component" value="Unassembled WGS sequence"/>
</dbReference>
<name>A0A9N9PFN2_9HELO</name>
<dbReference type="OrthoDB" id="4177236at2759"/>
<evidence type="ECO:0008006" key="4">
    <source>
        <dbReference type="Google" id="ProtNLM"/>
    </source>
</evidence>
<comment type="caution">
    <text evidence="2">The sequence shown here is derived from an EMBL/GenBank/DDBJ whole genome shotgun (WGS) entry which is preliminary data.</text>
</comment>
<dbReference type="SUPFAM" id="SSF56112">
    <property type="entry name" value="Protein kinase-like (PK-like)"/>
    <property type="match status" value="1"/>
</dbReference>
<gene>
    <name evidence="2" type="ORF">HYFRA_00002838</name>
</gene>
<protein>
    <recommendedName>
        <fullName evidence="4">Protein kinase domain-containing protein</fullName>
    </recommendedName>
</protein>
<evidence type="ECO:0000313" key="2">
    <source>
        <dbReference type="EMBL" id="CAG8950629.1"/>
    </source>
</evidence>
<feature type="region of interest" description="Disordered" evidence="1">
    <location>
        <begin position="317"/>
        <end position="428"/>
    </location>
</feature>
<evidence type="ECO:0000256" key="1">
    <source>
        <dbReference type="SAM" id="MobiDB-lite"/>
    </source>
</evidence>
<evidence type="ECO:0000313" key="3">
    <source>
        <dbReference type="Proteomes" id="UP000696280"/>
    </source>
</evidence>
<proteinExistence type="predicted"/>
<keyword evidence="3" id="KW-1185">Reference proteome</keyword>
<dbReference type="EMBL" id="CAJVRL010000038">
    <property type="protein sequence ID" value="CAG8950629.1"/>
    <property type="molecule type" value="Genomic_DNA"/>
</dbReference>